<dbReference type="Pfam" id="PF00583">
    <property type="entry name" value="Acetyltransf_1"/>
    <property type="match status" value="1"/>
</dbReference>
<dbReference type="SUPFAM" id="SSF55729">
    <property type="entry name" value="Acyl-CoA N-acyltransferases (Nat)"/>
    <property type="match status" value="1"/>
</dbReference>
<dbReference type="InterPro" id="IPR000182">
    <property type="entry name" value="GNAT_dom"/>
</dbReference>
<dbReference type="Proteomes" id="UP001306119">
    <property type="component" value="Unassembled WGS sequence"/>
</dbReference>
<feature type="domain" description="N-acetyltransferase" evidence="1">
    <location>
        <begin position="1"/>
        <end position="149"/>
    </location>
</feature>
<accession>A0ABU6L3V2</accession>
<gene>
    <name evidence="2" type="ORF">VXS06_05640</name>
</gene>
<evidence type="ECO:0000313" key="3">
    <source>
        <dbReference type="Proteomes" id="UP001306119"/>
    </source>
</evidence>
<keyword evidence="3" id="KW-1185">Reference proteome</keyword>
<organism evidence="2 3">
    <name type="scientific">Photobacterium toruni</name>
    <dbReference type="NCBI Taxonomy" id="1935446"/>
    <lineage>
        <taxon>Bacteria</taxon>
        <taxon>Pseudomonadati</taxon>
        <taxon>Pseudomonadota</taxon>
        <taxon>Gammaproteobacteria</taxon>
        <taxon>Vibrionales</taxon>
        <taxon>Vibrionaceae</taxon>
        <taxon>Photobacterium</taxon>
    </lineage>
</organism>
<protein>
    <submittedName>
        <fullName evidence="2">GNAT family N-acetyltransferase</fullName>
    </submittedName>
</protein>
<evidence type="ECO:0000259" key="1">
    <source>
        <dbReference type="PROSITE" id="PS51186"/>
    </source>
</evidence>
<dbReference type="PROSITE" id="PS51186">
    <property type="entry name" value="GNAT"/>
    <property type="match status" value="1"/>
</dbReference>
<dbReference type="EMBL" id="JAYXUG010000003">
    <property type="protein sequence ID" value="MEC6831248.1"/>
    <property type="molecule type" value="Genomic_DNA"/>
</dbReference>
<evidence type="ECO:0000313" key="2">
    <source>
        <dbReference type="EMBL" id="MEC6831248.1"/>
    </source>
</evidence>
<comment type="caution">
    <text evidence="2">The sequence shown here is derived from an EMBL/GenBank/DDBJ whole genome shotgun (WGS) entry which is preliminary data.</text>
</comment>
<proteinExistence type="predicted"/>
<dbReference type="CDD" id="cd04301">
    <property type="entry name" value="NAT_SF"/>
    <property type="match status" value="1"/>
</dbReference>
<dbReference type="Gene3D" id="3.40.630.30">
    <property type="match status" value="1"/>
</dbReference>
<dbReference type="InterPro" id="IPR016181">
    <property type="entry name" value="Acyl_CoA_acyltransferase"/>
</dbReference>
<sequence length="149" mass="17373">MEIKKTTNPKDIQAANDLVKQDKNTQLKDATSIDNSYKSLAGIDEELFTIKINSTLIGFIVTRIYRDHNDTSAEIYKIFIDVKYRKNDYATNALNHIYSYFQKEKISEIMVEMLPGTQSFWSKHINSNHFSLSKDSSHEYDNKVTYFIK</sequence>
<reference evidence="2 3" key="1">
    <citation type="submission" date="2024-01" db="EMBL/GenBank/DDBJ databases">
        <title>Active colonisers of the gastrointestinal tract of Atlantic salmon farmed in a warm water region.</title>
        <authorList>
            <person name="Bowman J.P."/>
        </authorList>
    </citation>
    <scope>NUCLEOTIDE SEQUENCE [LARGE SCALE GENOMIC DNA]</scope>
    <source>
        <strain evidence="2 3">S3MW1</strain>
    </source>
</reference>
<name>A0ABU6L3V2_9GAMM</name>
<dbReference type="RefSeq" id="WP_327774363.1">
    <property type="nucleotide sequence ID" value="NZ_JAYXUG010000003.1"/>
</dbReference>